<feature type="domain" description="BTB" evidence="2">
    <location>
        <begin position="189"/>
        <end position="254"/>
    </location>
</feature>
<evidence type="ECO:0000313" key="5">
    <source>
        <dbReference type="Proteomes" id="UP001224775"/>
    </source>
</evidence>
<sequence length="471" mass="52056">MPPPTISTLTFKFDHFSSLGTNIINNEHLTTTTGHRILSDLKTDIDGNLWRVAMYPNGERSVDSGIVQLCLYNKGEEHLVAAVSFVVRGSTGRVYYEKPMAPGLLRARGKSGRGGNIIERRKILDRAHEILVGEHQSLVVEVVIQVCEDVELYECVSNGGHYFTPQNPCPKNLMKLLCEDHNDDDTSLADVHFQLNDEVVIHAHKLILKMNAPELYLLCEDADTNQSIPITGISEEVFRIVLYYAYGGTFPKREPIKASSPEKEPILKLGLEIIDAADRYGMIELKILVETYLVAYRVMRKHNVADMLLFADAKNCALLKEYAFAYAISRSRDIINSELSAKLKESNSLLQELFVAAAEIPERRASMGGGGGGGGGGGTGGVGGISHCGSLNGSAEDDLVFHRRSLCVNELRIELSENDLEVDGSKEILESRLEQMRLQQYTVRSSVSTQSSSSSIACSLETQESERRFRG</sequence>
<dbReference type="PROSITE" id="PS50800">
    <property type="entry name" value="SAP"/>
    <property type="match status" value="1"/>
</dbReference>
<dbReference type="PANTHER" id="PTHR26379:SF187">
    <property type="entry name" value="OS07G0655300 PROTEIN"/>
    <property type="match status" value="1"/>
</dbReference>
<dbReference type="GO" id="GO:0016567">
    <property type="term" value="P:protein ubiquitination"/>
    <property type="evidence" value="ECO:0007669"/>
    <property type="project" value="InterPro"/>
</dbReference>
<reference evidence="4" key="1">
    <citation type="submission" date="2023-06" db="EMBL/GenBank/DDBJ databases">
        <title>Survivors Of The Sea: Transcriptome response of Skeletonema marinoi to long-term dormancy.</title>
        <authorList>
            <person name="Pinder M.I.M."/>
            <person name="Kourtchenko O."/>
            <person name="Robertson E.K."/>
            <person name="Larsson T."/>
            <person name="Maumus F."/>
            <person name="Osuna-Cruz C.M."/>
            <person name="Vancaester E."/>
            <person name="Stenow R."/>
            <person name="Vandepoele K."/>
            <person name="Ploug H."/>
            <person name="Bruchert V."/>
            <person name="Godhe A."/>
            <person name="Topel M."/>
        </authorList>
    </citation>
    <scope>NUCLEOTIDE SEQUENCE</scope>
    <source>
        <strain evidence="4">R05AC</strain>
    </source>
</reference>
<dbReference type="Gene3D" id="3.30.710.10">
    <property type="entry name" value="Potassium Channel Kv1.1, Chain A"/>
    <property type="match status" value="1"/>
</dbReference>
<dbReference type="InterPro" id="IPR045005">
    <property type="entry name" value="BPM1-6"/>
</dbReference>
<dbReference type="InterPro" id="IPR011333">
    <property type="entry name" value="SKP1/BTB/POZ_sf"/>
</dbReference>
<dbReference type="SMART" id="SM00225">
    <property type="entry name" value="BTB"/>
    <property type="match status" value="1"/>
</dbReference>
<comment type="caution">
    <text evidence="4">The sequence shown here is derived from an EMBL/GenBank/DDBJ whole genome shotgun (WGS) entry which is preliminary data.</text>
</comment>
<feature type="domain" description="SAP" evidence="3">
    <location>
        <begin position="403"/>
        <end position="437"/>
    </location>
</feature>
<dbReference type="PANTHER" id="PTHR26379">
    <property type="entry name" value="BTB/POZ AND MATH DOMAIN-CONTAINING PROTEIN 1"/>
    <property type="match status" value="1"/>
</dbReference>
<dbReference type="EMBL" id="JATAAI010000047">
    <property type="protein sequence ID" value="KAK1733547.1"/>
    <property type="molecule type" value="Genomic_DNA"/>
</dbReference>
<evidence type="ECO:0000256" key="1">
    <source>
        <dbReference type="SAM" id="MobiDB-lite"/>
    </source>
</evidence>
<organism evidence="4 5">
    <name type="scientific">Skeletonema marinoi</name>
    <dbReference type="NCBI Taxonomy" id="267567"/>
    <lineage>
        <taxon>Eukaryota</taxon>
        <taxon>Sar</taxon>
        <taxon>Stramenopiles</taxon>
        <taxon>Ochrophyta</taxon>
        <taxon>Bacillariophyta</taxon>
        <taxon>Coscinodiscophyceae</taxon>
        <taxon>Thalassiosirophycidae</taxon>
        <taxon>Thalassiosirales</taxon>
        <taxon>Skeletonemataceae</taxon>
        <taxon>Skeletonema</taxon>
        <taxon>Skeletonema marinoi-dohrnii complex</taxon>
    </lineage>
</organism>
<evidence type="ECO:0000259" key="3">
    <source>
        <dbReference type="PROSITE" id="PS50800"/>
    </source>
</evidence>
<dbReference type="SUPFAM" id="SSF49599">
    <property type="entry name" value="TRAF domain-like"/>
    <property type="match status" value="1"/>
</dbReference>
<accession>A0AAD8XTQ5</accession>
<name>A0AAD8XTQ5_9STRA</name>
<protein>
    <submittedName>
        <fullName evidence="4">BTB/POZ domain-containing protein</fullName>
    </submittedName>
</protein>
<dbReference type="Proteomes" id="UP001224775">
    <property type="component" value="Unassembled WGS sequence"/>
</dbReference>
<dbReference type="AlphaFoldDB" id="A0AAD8XTQ5"/>
<keyword evidence="5" id="KW-1185">Reference proteome</keyword>
<dbReference type="PROSITE" id="PS50097">
    <property type="entry name" value="BTB"/>
    <property type="match status" value="1"/>
</dbReference>
<dbReference type="SUPFAM" id="SSF54695">
    <property type="entry name" value="POZ domain"/>
    <property type="match status" value="1"/>
</dbReference>
<feature type="region of interest" description="Disordered" evidence="1">
    <location>
        <begin position="452"/>
        <end position="471"/>
    </location>
</feature>
<evidence type="ECO:0000313" key="4">
    <source>
        <dbReference type="EMBL" id="KAK1733547.1"/>
    </source>
</evidence>
<gene>
    <name evidence="4" type="ORF">QTG54_015720</name>
</gene>
<dbReference type="InterPro" id="IPR003034">
    <property type="entry name" value="SAP_dom"/>
</dbReference>
<dbReference type="Pfam" id="PF00651">
    <property type="entry name" value="BTB"/>
    <property type="match status" value="1"/>
</dbReference>
<evidence type="ECO:0000259" key="2">
    <source>
        <dbReference type="PROSITE" id="PS50097"/>
    </source>
</evidence>
<proteinExistence type="predicted"/>
<dbReference type="Gene3D" id="1.25.40.420">
    <property type="match status" value="1"/>
</dbReference>
<dbReference type="InterPro" id="IPR000210">
    <property type="entry name" value="BTB/POZ_dom"/>
</dbReference>